<keyword evidence="1" id="KW-1133">Transmembrane helix</keyword>
<reference evidence="2 3" key="1">
    <citation type="submission" date="2019-03" db="EMBL/GenBank/DDBJ databases">
        <title>Genomic Encyclopedia of Type Strains, Phase IV (KMG-IV): sequencing the most valuable type-strain genomes for metagenomic binning, comparative biology and taxonomic classification.</title>
        <authorList>
            <person name="Goeker M."/>
        </authorList>
    </citation>
    <scope>NUCLEOTIDE SEQUENCE [LARGE SCALE GENOMIC DNA]</scope>
    <source>
        <strain evidence="2 3">DSM 100059</strain>
    </source>
</reference>
<keyword evidence="1" id="KW-0472">Membrane</keyword>
<evidence type="ECO:0000313" key="3">
    <source>
        <dbReference type="Proteomes" id="UP000294498"/>
    </source>
</evidence>
<evidence type="ECO:0000256" key="1">
    <source>
        <dbReference type="SAM" id="Phobius"/>
    </source>
</evidence>
<dbReference type="RefSeq" id="WP_133993416.1">
    <property type="nucleotide sequence ID" value="NZ_SODV01000001.1"/>
</dbReference>
<keyword evidence="3" id="KW-1185">Reference proteome</keyword>
<dbReference type="AlphaFoldDB" id="A0A4R8DSS7"/>
<comment type="caution">
    <text evidence="2">The sequence shown here is derived from an EMBL/GenBank/DDBJ whole genome shotgun (WGS) entry which is preliminary data.</text>
</comment>
<feature type="transmembrane region" description="Helical" evidence="1">
    <location>
        <begin position="21"/>
        <end position="42"/>
    </location>
</feature>
<dbReference type="Proteomes" id="UP000294498">
    <property type="component" value="Unassembled WGS sequence"/>
</dbReference>
<dbReference type="OrthoDB" id="660475at2"/>
<keyword evidence="1" id="KW-0812">Transmembrane</keyword>
<feature type="transmembrane region" description="Helical" evidence="1">
    <location>
        <begin position="48"/>
        <end position="71"/>
    </location>
</feature>
<organism evidence="2 3">
    <name type="scientific">Dinghuibacter silviterrae</name>
    <dbReference type="NCBI Taxonomy" id="1539049"/>
    <lineage>
        <taxon>Bacteria</taxon>
        <taxon>Pseudomonadati</taxon>
        <taxon>Bacteroidota</taxon>
        <taxon>Chitinophagia</taxon>
        <taxon>Chitinophagales</taxon>
        <taxon>Chitinophagaceae</taxon>
        <taxon>Dinghuibacter</taxon>
    </lineage>
</organism>
<dbReference type="PROSITE" id="PS51257">
    <property type="entry name" value="PROKAR_LIPOPROTEIN"/>
    <property type="match status" value="1"/>
</dbReference>
<accession>A0A4R8DSS7</accession>
<sequence length="208" mass="23621">MQAYRIAVMLPDVERRKRTLGPLHFFAGCVFVFYSASLLRGIRSDSITYWSAVILMGLWIAVFALAGKRIFPHEKDFAAASRSMRWLESGLFVLLALFVFLHGGPYLHAVILLCWSLAFALMAWTERALFEPIYVSITDKGIGIPRPGNPRVITWNQIEGVALRPDFFTILLPGNRYMQFEVTQLLLDAEIVEINEFCSSMLKQNTPS</sequence>
<evidence type="ECO:0000313" key="2">
    <source>
        <dbReference type="EMBL" id="TDX01129.1"/>
    </source>
</evidence>
<protein>
    <submittedName>
        <fullName evidence="2">Uncharacterized protein</fullName>
    </submittedName>
</protein>
<name>A0A4R8DSS7_9BACT</name>
<gene>
    <name evidence="2" type="ORF">EDB95_2160</name>
</gene>
<dbReference type="EMBL" id="SODV01000001">
    <property type="protein sequence ID" value="TDX01129.1"/>
    <property type="molecule type" value="Genomic_DNA"/>
</dbReference>
<proteinExistence type="predicted"/>